<dbReference type="Pfam" id="PF09388">
    <property type="entry name" value="SpoOE-like"/>
    <property type="match status" value="1"/>
</dbReference>
<dbReference type="SUPFAM" id="SSF140500">
    <property type="entry name" value="BAS1536-like"/>
    <property type="match status" value="1"/>
</dbReference>
<dbReference type="RefSeq" id="WP_254912040.1">
    <property type="nucleotide sequence ID" value="NZ_JAMDLV010000053.1"/>
</dbReference>
<dbReference type="Proteomes" id="UP001207626">
    <property type="component" value="Unassembled WGS sequence"/>
</dbReference>
<dbReference type="Gene3D" id="4.10.280.10">
    <property type="entry name" value="Helix-loop-helix DNA-binding domain"/>
    <property type="match status" value="1"/>
</dbReference>
<evidence type="ECO:0000313" key="2">
    <source>
        <dbReference type="Proteomes" id="UP001207626"/>
    </source>
</evidence>
<sequence>MLCKIENTRQKLRQAIDSGKTFTDGVVIELSQQLDEYLVEIQKKKLIKKAMTEISDNLV</sequence>
<dbReference type="InterPro" id="IPR036638">
    <property type="entry name" value="HLH_DNA-bd_sf"/>
</dbReference>
<protein>
    <submittedName>
        <fullName evidence="1">Aspartyl-phosphate phosphatase Spo0E family protein</fullName>
    </submittedName>
</protein>
<dbReference type="InterPro" id="IPR018540">
    <property type="entry name" value="Spo0E-like"/>
</dbReference>
<dbReference type="InterPro" id="IPR037208">
    <property type="entry name" value="Spo0E-like_sf"/>
</dbReference>
<evidence type="ECO:0000313" key="1">
    <source>
        <dbReference type="EMBL" id="MCY9521896.1"/>
    </source>
</evidence>
<accession>A0ABT4E104</accession>
<dbReference type="EMBL" id="JAMDLW010000029">
    <property type="protein sequence ID" value="MCY9521896.1"/>
    <property type="molecule type" value="Genomic_DNA"/>
</dbReference>
<gene>
    <name evidence="1" type="ORF">M5X09_19870</name>
</gene>
<name>A0ABT4E104_9BACL</name>
<reference evidence="1 2" key="1">
    <citation type="submission" date="2022-05" db="EMBL/GenBank/DDBJ databases">
        <title>Genome Sequencing of Bee-Associated Microbes.</title>
        <authorList>
            <person name="Dunlap C."/>
        </authorList>
    </citation>
    <scope>NUCLEOTIDE SEQUENCE [LARGE SCALE GENOMIC DNA]</scope>
    <source>
        <strain evidence="1 2">NRRL NRS-1438</strain>
    </source>
</reference>
<proteinExistence type="predicted"/>
<organism evidence="1 2">
    <name type="scientific">Paenibacillus apiarius</name>
    <dbReference type="NCBI Taxonomy" id="46240"/>
    <lineage>
        <taxon>Bacteria</taxon>
        <taxon>Bacillati</taxon>
        <taxon>Bacillota</taxon>
        <taxon>Bacilli</taxon>
        <taxon>Bacillales</taxon>
        <taxon>Paenibacillaceae</taxon>
        <taxon>Paenibacillus</taxon>
    </lineage>
</organism>
<comment type="caution">
    <text evidence="1">The sequence shown here is derived from an EMBL/GenBank/DDBJ whole genome shotgun (WGS) entry which is preliminary data.</text>
</comment>
<keyword evidence="2" id="KW-1185">Reference proteome</keyword>